<dbReference type="GO" id="GO:0004497">
    <property type="term" value="F:monooxygenase activity"/>
    <property type="evidence" value="ECO:0007669"/>
    <property type="project" value="UniProtKB-KW"/>
</dbReference>
<comment type="similarity">
    <text evidence="4 14">Belongs to the cytochrome P450 family.</text>
</comment>
<organism evidence="16 17">
    <name type="scientific">Parthenolecanium corni</name>
    <dbReference type="NCBI Taxonomy" id="536013"/>
    <lineage>
        <taxon>Eukaryota</taxon>
        <taxon>Metazoa</taxon>
        <taxon>Ecdysozoa</taxon>
        <taxon>Arthropoda</taxon>
        <taxon>Hexapoda</taxon>
        <taxon>Insecta</taxon>
        <taxon>Pterygota</taxon>
        <taxon>Neoptera</taxon>
        <taxon>Paraneoptera</taxon>
        <taxon>Hemiptera</taxon>
        <taxon>Sternorrhyncha</taxon>
        <taxon>Coccoidea</taxon>
        <taxon>Coccidae</taxon>
        <taxon>Parthenolecanium</taxon>
    </lineage>
</organism>
<evidence type="ECO:0000256" key="2">
    <source>
        <dbReference type="ARBA" id="ARBA00004174"/>
    </source>
</evidence>
<dbReference type="InterPro" id="IPR050476">
    <property type="entry name" value="Insect_CytP450_Detox"/>
</dbReference>
<evidence type="ECO:0000256" key="13">
    <source>
        <dbReference type="PIRSR" id="PIRSR602401-1"/>
    </source>
</evidence>
<keyword evidence="9 14" id="KW-0560">Oxidoreductase</keyword>
<keyword evidence="7" id="KW-0256">Endoplasmic reticulum</keyword>
<evidence type="ECO:0000256" key="4">
    <source>
        <dbReference type="ARBA" id="ARBA00010617"/>
    </source>
</evidence>
<dbReference type="InterPro" id="IPR002401">
    <property type="entry name" value="Cyt_P450_E_grp-I"/>
</dbReference>
<dbReference type="PROSITE" id="PS00086">
    <property type="entry name" value="CYTOCHROME_P450"/>
    <property type="match status" value="1"/>
</dbReference>
<protein>
    <recommendedName>
        <fullName evidence="18">Cytochrome P450</fullName>
    </recommendedName>
</protein>
<dbReference type="PANTHER" id="PTHR24292:SF104">
    <property type="entry name" value="CYTOCHROME P450 308A1-RELATED"/>
    <property type="match status" value="1"/>
</dbReference>
<dbReference type="PRINTS" id="PR00385">
    <property type="entry name" value="P450"/>
</dbReference>
<evidence type="ECO:0000256" key="9">
    <source>
        <dbReference type="ARBA" id="ARBA00023002"/>
    </source>
</evidence>
<evidence type="ECO:0000256" key="12">
    <source>
        <dbReference type="ARBA" id="ARBA00023136"/>
    </source>
</evidence>
<evidence type="ECO:0008006" key="18">
    <source>
        <dbReference type="Google" id="ProtNLM"/>
    </source>
</evidence>
<dbReference type="InterPro" id="IPR017972">
    <property type="entry name" value="Cyt_P450_CS"/>
</dbReference>
<feature type="signal peptide" evidence="15">
    <location>
        <begin position="1"/>
        <end position="27"/>
    </location>
</feature>
<reference evidence="16 17" key="1">
    <citation type="submission" date="2024-03" db="EMBL/GenBank/DDBJ databases">
        <title>Adaptation during the transition from Ophiocordyceps entomopathogen to insect associate is accompanied by gene loss and intensified selection.</title>
        <authorList>
            <person name="Ward C.M."/>
            <person name="Onetto C.A."/>
            <person name="Borneman A.R."/>
        </authorList>
    </citation>
    <scope>NUCLEOTIDE SEQUENCE [LARGE SCALE GENOMIC DNA]</scope>
    <source>
        <strain evidence="16">AWRI1</strain>
        <tissue evidence="16">Single Adult Female</tissue>
    </source>
</reference>
<dbReference type="CDD" id="cd11056">
    <property type="entry name" value="CYP6-like"/>
    <property type="match status" value="1"/>
</dbReference>
<feature type="binding site" description="axial binding residue" evidence="13">
    <location>
        <position position="465"/>
    </location>
    <ligand>
        <name>heme</name>
        <dbReference type="ChEBI" id="CHEBI:30413"/>
    </ligand>
    <ligandPart>
        <name>Fe</name>
        <dbReference type="ChEBI" id="CHEBI:18248"/>
    </ligandPart>
</feature>
<keyword evidence="5 13" id="KW-0349">Heme</keyword>
<dbReference type="Pfam" id="PF00067">
    <property type="entry name" value="p450"/>
    <property type="match status" value="1"/>
</dbReference>
<accession>A0AAN9XZN4</accession>
<dbReference type="Proteomes" id="UP001367676">
    <property type="component" value="Unassembled WGS sequence"/>
</dbReference>
<evidence type="ECO:0000256" key="3">
    <source>
        <dbReference type="ARBA" id="ARBA00004406"/>
    </source>
</evidence>
<keyword evidence="10 13" id="KW-0408">Iron</keyword>
<comment type="cofactor">
    <cofactor evidence="1 13">
        <name>heme</name>
        <dbReference type="ChEBI" id="CHEBI:30413"/>
    </cofactor>
</comment>
<dbReference type="FunFam" id="1.10.630.10:FF:000042">
    <property type="entry name" value="Cytochrome P450"/>
    <property type="match status" value="1"/>
</dbReference>
<dbReference type="InterPro" id="IPR036396">
    <property type="entry name" value="Cyt_P450_sf"/>
</dbReference>
<evidence type="ECO:0000256" key="7">
    <source>
        <dbReference type="ARBA" id="ARBA00022824"/>
    </source>
</evidence>
<dbReference type="SUPFAM" id="SSF48264">
    <property type="entry name" value="Cytochrome P450"/>
    <property type="match status" value="1"/>
</dbReference>
<dbReference type="AlphaFoldDB" id="A0AAN9XZN4"/>
<sequence length="520" mass="59264">MKAIAVLTTALLLASVMMEAVLRTVDAAVSDGLGTRVGAVDQAREIVKDAEDSLPGEAGALGNKLIFGTKHACHVYGDIYKAFPNEQFVGFYELLRPNLLINDPQLIESILVKDFSHFTNRVHINKDDANPLFKSMFFMQSEHWKSLRGRMVTSFSASKMKVMFTLMNKCASSLDSVLSEKCQEDAVVIQNIIERYATDAIGYCAFGLNFNALSEPESEFLKFGQSFFKNSLITSLMDILRNVIPETYNWIKFLESRQKYVKFYYTLKQSDELRKSESSRRNDLLQLMFDFRDECQLKTQKEKNYNGVIVDDVVVLANMILIFAASFISASSVLSYCLYELALHPEIQRRLRDEVLSILKANNGELTYDSLKQMKYAEMVICETLRKDNSIPIIRRTCTSPYKLPGTDLILNIGQPVAIPVYAIHNDEKYYPNPDRFDPERFTPENIASRPSYTYIPFGDGPRMCIAMRFAKMQLKILLARIISNYETYPCSKTEIPIKLHPRSMGSSPINPIQLRIQKL</sequence>
<evidence type="ECO:0000256" key="1">
    <source>
        <dbReference type="ARBA" id="ARBA00001971"/>
    </source>
</evidence>
<dbReference type="GO" id="GO:0016705">
    <property type="term" value="F:oxidoreductase activity, acting on paired donors, with incorporation or reduction of molecular oxygen"/>
    <property type="evidence" value="ECO:0007669"/>
    <property type="project" value="InterPro"/>
</dbReference>
<evidence type="ECO:0000256" key="11">
    <source>
        <dbReference type="ARBA" id="ARBA00023033"/>
    </source>
</evidence>
<dbReference type="PANTHER" id="PTHR24292">
    <property type="entry name" value="CYTOCHROME P450"/>
    <property type="match status" value="1"/>
</dbReference>
<evidence type="ECO:0000256" key="8">
    <source>
        <dbReference type="ARBA" id="ARBA00022848"/>
    </source>
</evidence>
<keyword evidence="17" id="KW-1185">Reference proteome</keyword>
<gene>
    <name evidence="16" type="ORF">V9T40_012977</name>
</gene>
<dbReference type="PRINTS" id="PR00463">
    <property type="entry name" value="EP450I"/>
</dbReference>
<evidence type="ECO:0000313" key="17">
    <source>
        <dbReference type="Proteomes" id="UP001367676"/>
    </source>
</evidence>
<evidence type="ECO:0000256" key="6">
    <source>
        <dbReference type="ARBA" id="ARBA00022723"/>
    </source>
</evidence>
<evidence type="ECO:0000256" key="14">
    <source>
        <dbReference type="RuleBase" id="RU000461"/>
    </source>
</evidence>
<keyword evidence="8" id="KW-0492">Microsome</keyword>
<dbReference type="GO" id="GO:0020037">
    <property type="term" value="F:heme binding"/>
    <property type="evidence" value="ECO:0007669"/>
    <property type="project" value="InterPro"/>
</dbReference>
<keyword evidence="6 13" id="KW-0479">Metal-binding</keyword>
<comment type="subcellular location">
    <subcellularLocation>
        <location evidence="3">Endoplasmic reticulum membrane</location>
        <topology evidence="3">Peripheral membrane protein</topology>
    </subcellularLocation>
    <subcellularLocation>
        <location evidence="2">Microsome membrane</location>
        <topology evidence="2">Peripheral membrane protein</topology>
    </subcellularLocation>
</comment>
<dbReference type="Gene3D" id="1.10.630.10">
    <property type="entry name" value="Cytochrome P450"/>
    <property type="match status" value="1"/>
</dbReference>
<proteinExistence type="inferred from homology"/>
<evidence type="ECO:0000256" key="5">
    <source>
        <dbReference type="ARBA" id="ARBA00022617"/>
    </source>
</evidence>
<evidence type="ECO:0000313" key="16">
    <source>
        <dbReference type="EMBL" id="KAK7576691.1"/>
    </source>
</evidence>
<name>A0AAN9XZN4_9HEMI</name>
<dbReference type="EMBL" id="JBBCAQ010000036">
    <property type="protein sequence ID" value="KAK7576691.1"/>
    <property type="molecule type" value="Genomic_DNA"/>
</dbReference>
<evidence type="ECO:0000256" key="10">
    <source>
        <dbReference type="ARBA" id="ARBA00023004"/>
    </source>
</evidence>
<feature type="chain" id="PRO_5043050040" description="Cytochrome P450" evidence="15">
    <location>
        <begin position="28"/>
        <end position="520"/>
    </location>
</feature>
<evidence type="ECO:0000256" key="15">
    <source>
        <dbReference type="SAM" id="SignalP"/>
    </source>
</evidence>
<dbReference type="InterPro" id="IPR001128">
    <property type="entry name" value="Cyt_P450"/>
</dbReference>
<dbReference type="GO" id="GO:0005506">
    <property type="term" value="F:iron ion binding"/>
    <property type="evidence" value="ECO:0007669"/>
    <property type="project" value="InterPro"/>
</dbReference>
<dbReference type="GO" id="GO:0005789">
    <property type="term" value="C:endoplasmic reticulum membrane"/>
    <property type="evidence" value="ECO:0007669"/>
    <property type="project" value="UniProtKB-SubCell"/>
</dbReference>
<comment type="caution">
    <text evidence="16">The sequence shown here is derived from an EMBL/GenBank/DDBJ whole genome shotgun (WGS) entry which is preliminary data.</text>
</comment>
<keyword evidence="15" id="KW-0732">Signal</keyword>
<keyword evidence="12" id="KW-0472">Membrane</keyword>
<keyword evidence="11 14" id="KW-0503">Monooxygenase</keyword>